<evidence type="ECO:0000313" key="10">
    <source>
        <dbReference type="EMBL" id="MFD2205337.1"/>
    </source>
</evidence>
<feature type="domain" description="HAMP" evidence="9">
    <location>
        <begin position="214"/>
        <end position="267"/>
    </location>
</feature>
<feature type="domain" description="Methyl-accepting transducer" evidence="7">
    <location>
        <begin position="301"/>
        <end position="530"/>
    </location>
</feature>
<reference evidence="11" key="1">
    <citation type="journal article" date="2019" name="Int. J. Syst. Evol. Microbiol.">
        <title>The Global Catalogue of Microorganisms (GCM) 10K type strain sequencing project: providing services to taxonomists for standard genome sequencing and annotation.</title>
        <authorList>
            <consortium name="The Broad Institute Genomics Platform"/>
            <consortium name="The Broad Institute Genome Sequencing Center for Infectious Disease"/>
            <person name="Wu L."/>
            <person name="Ma J."/>
        </authorList>
    </citation>
    <scope>NUCLEOTIDE SEQUENCE [LARGE SCALE GENOMIC DNA]</scope>
    <source>
        <strain evidence="11">CGMCC 4.7192</strain>
    </source>
</reference>
<dbReference type="InterPro" id="IPR004089">
    <property type="entry name" value="MCPsignal_dom"/>
</dbReference>
<keyword evidence="6" id="KW-1133">Transmembrane helix</keyword>
<feature type="transmembrane region" description="Helical" evidence="6">
    <location>
        <begin position="12"/>
        <end position="32"/>
    </location>
</feature>
<organism evidence="10 11">
    <name type="scientific">Kiloniella antarctica</name>
    <dbReference type="NCBI Taxonomy" id="1550907"/>
    <lineage>
        <taxon>Bacteria</taxon>
        <taxon>Pseudomonadati</taxon>
        <taxon>Pseudomonadota</taxon>
        <taxon>Alphaproteobacteria</taxon>
        <taxon>Rhodospirillales</taxon>
        <taxon>Kiloniellaceae</taxon>
        <taxon>Kiloniella</taxon>
    </lineage>
</organism>
<evidence type="ECO:0000256" key="5">
    <source>
        <dbReference type="PROSITE-ProRule" id="PRU00284"/>
    </source>
</evidence>
<evidence type="ECO:0000259" key="7">
    <source>
        <dbReference type="PROSITE" id="PS50111"/>
    </source>
</evidence>
<keyword evidence="2" id="KW-0997">Cell inner membrane</keyword>
<dbReference type="Pfam" id="PF00672">
    <property type="entry name" value="HAMP"/>
    <property type="match status" value="1"/>
</dbReference>
<dbReference type="PROSITE" id="PS50192">
    <property type="entry name" value="T_SNARE"/>
    <property type="match status" value="1"/>
</dbReference>
<dbReference type="SUPFAM" id="SSF58104">
    <property type="entry name" value="Methyl-accepting chemotaxis protein (MCP) signaling domain"/>
    <property type="match status" value="1"/>
</dbReference>
<dbReference type="InterPro" id="IPR000727">
    <property type="entry name" value="T_SNARE_dom"/>
</dbReference>
<dbReference type="PRINTS" id="PR00260">
    <property type="entry name" value="CHEMTRNSDUCR"/>
</dbReference>
<dbReference type="InterPro" id="IPR003660">
    <property type="entry name" value="HAMP_dom"/>
</dbReference>
<evidence type="ECO:0000313" key="11">
    <source>
        <dbReference type="Proteomes" id="UP001597294"/>
    </source>
</evidence>
<dbReference type="Gene3D" id="1.10.287.950">
    <property type="entry name" value="Methyl-accepting chemotaxis protein"/>
    <property type="match status" value="1"/>
</dbReference>
<sequence length="564" mass="60217">MFINNFQIKHLGMIFSVLLLVVVGIVGTTTYLSHHGNDEVGQHWDTFHQVDYAKLELVTDLQSAMGFGGMVHQFKNYVLRQDVTSIEKIKKNISNARKALSVYEKLGVNKSEADALKNITFVVNIYASKISVVQKMAAAGKTAREIDAAVNIDDGTALMAISILRTEIFKRSQIVNISVKQSIAFMDNINGIALTSIFVFLLAMSGMNLWWSGKHLTKPMTALTSTMTRLANGDLSVGIPAVGWQNEIGQMAKAVLVFKENAVKIRDMEADQRRNEERVAQERKAFIQELANNFESQVGSTIREVSNAAVSMQNSAQNLTSTAQTTSKQATSVATASDLAASNVQTVAAAAEELTASELEISRHVGRSSDVVAGAVDKASLAHETVGTLVSSVDEIGKVVELITGIAEQTNLLALNATIEAARAGEAGKGFAVVASEVKNLANQTAKATEEISGQISNVQSVTEEAAKALEAIGNAIRDVNEIGGAISIAVEEQAAATQEIARNVDQASAGTREVSRNIQEVTKAASLTGETAQTLLDFSGSLSDQAMQLQSGLDTFLVQVRAG</sequence>
<evidence type="ECO:0000256" key="1">
    <source>
        <dbReference type="ARBA" id="ARBA00004429"/>
    </source>
</evidence>
<dbReference type="SMART" id="SM00304">
    <property type="entry name" value="HAMP"/>
    <property type="match status" value="1"/>
</dbReference>
<dbReference type="Pfam" id="PF00015">
    <property type="entry name" value="MCPsignal"/>
    <property type="match status" value="1"/>
</dbReference>
<dbReference type="PANTHER" id="PTHR32089:SF112">
    <property type="entry name" value="LYSOZYME-LIKE PROTEIN-RELATED"/>
    <property type="match status" value="1"/>
</dbReference>
<accession>A0ABW5BGZ1</accession>
<keyword evidence="11" id="KW-1185">Reference proteome</keyword>
<dbReference type="InterPro" id="IPR004090">
    <property type="entry name" value="Chemotax_Me-accpt_rcpt"/>
</dbReference>
<dbReference type="Proteomes" id="UP001597294">
    <property type="component" value="Unassembled WGS sequence"/>
</dbReference>
<dbReference type="CDD" id="cd06225">
    <property type="entry name" value="HAMP"/>
    <property type="match status" value="1"/>
</dbReference>
<dbReference type="SMART" id="SM00283">
    <property type="entry name" value="MA"/>
    <property type="match status" value="1"/>
</dbReference>
<evidence type="ECO:0000259" key="8">
    <source>
        <dbReference type="PROSITE" id="PS50192"/>
    </source>
</evidence>
<evidence type="ECO:0000259" key="9">
    <source>
        <dbReference type="PROSITE" id="PS50885"/>
    </source>
</evidence>
<dbReference type="PROSITE" id="PS50885">
    <property type="entry name" value="HAMP"/>
    <property type="match status" value="1"/>
</dbReference>
<dbReference type="EMBL" id="JBHUII010000003">
    <property type="protein sequence ID" value="MFD2205337.1"/>
    <property type="molecule type" value="Genomic_DNA"/>
</dbReference>
<feature type="domain" description="T-SNARE coiled-coil homology" evidence="8">
    <location>
        <begin position="460"/>
        <end position="522"/>
    </location>
</feature>
<name>A0ABW5BGZ1_9PROT</name>
<feature type="transmembrane region" description="Helical" evidence="6">
    <location>
        <begin position="191"/>
        <end position="211"/>
    </location>
</feature>
<evidence type="ECO:0000256" key="4">
    <source>
        <dbReference type="ARBA" id="ARBA00029447"/>
    </source>
</evidence>
<gene>
    <name evidence="10" type="ORF">ACFSKO_06940</name>
</gene>
<dbReference type="Gene3D" id="6.10.340.10">
    <property type="match status" value="1"/>
</dbReference>
<protein>
    <submittedName>
        <fullName evidence="10">Methyl-accepting chemotaxis protein</fullName>
    </submittedName>
</protein>
<keyword evidence="3 5" id="KW-0807">Transducer</keyword>
<evidence type="ECO:0000256" key="2">
    <source>
        <dbReference type="ARBA" id="ARBA00022519"/>
    </source>
</evidence>
<keyword evidence="6" id="KW-0472">Membrane</keyword>
<proteinExistence type="inferred from homology"/>
<keyword evidence="6" id="KW-0812">Transmembrane</keyword>
<evidence type="ECO:0000256" key="6">
    <source>
        <dbReference type="SAM" id="Phobius"/>
    </source>
</evidence>
<dbReference type="PROSITE" id="PS50111">
    <property type="entry name" value="CHEMOTAXIS_TRANSDUC_2"/>
    <property type="match status" value="1"/>
</dbReference>
<dbReference type="RefSeq" id="WP_380249845.1">
    <property type="nucleotide sequence ID" value="NZ_JBHUII010000003.1"/>
</dbReference>
<comment type="similarity">
    <text evidence="4">Belongs to the methyl-accepting chemotaxis (MCP) protein family.</text>
</comment>
<comment type="caution">
    <text evidence="10">The sequence shown here is derived from an EMBL/GenBank/DDBJ whole genome shotgun (WGS) entry which is preliminary data.</text>
</comment>
<comment type="subcellular location">
    <subcellularLocation>
        <location evidence="1">Cell inner membrane</location>
        <topology evidence="1">Multi-pass membrane protein</topology>
    </subcellularLocation>
</comment>
<dbReference type="PANTHER" id="PTHR32089">
    <property type="entry name" value="METHYL-ACCEPTING CHEMOTAXIS PROTEIN MCPB"/>
    <property type="match status" value="1"/>
</dbReference>
<keyword evidence="2" id="KW-1003">Cell membrane</keyword>
<evidence type="ECO:0000256" key="3">
    <source>
        <dbReference type="ARBA" id="ARBA00023224"/>
    </source>
</evidence>